<dbReference type="EMBL" id="BQXU01000001">
    <property type="protein sequence ID" value="GKT40041.1"/>
    <property type="molecule type" value="Genomic_DNA"/>
</dbReference>
<organism evidence="2 3">
    <name type="scientific">Colletotrichum spaethianum</name>
    <dbReference type="NCBI Taxonomy" id="700344"/>
    <lineage>
        <taxon>Eukaryota</taxon>
        <taxon>Fungi</taxon>
        <taxon>Dikarya</taxon>
        <taxon>Ascomycota</taxon>
        <taxon>Pezizomycotina</taxon>
        <taxon>Sordariomycetes</taxon>
        <taxon>Hypocreomycetidae</taxon>
        <taxon>Glomerellales</taxon>
        <taxon>Glomerellaceae</taxon>
        <taxon>Colletotrichum</taxon>
        <taxon>Colletotrichum spaethianum species complex</taxon>
    </lineage>
</organism>
<evidence type="ECO:0000313" key="3">
    <source>
        <dbReference type="Proteomes" id="UP001055115"/>
    </source>
</evidence>
<comment type="caution">
    <text evidence="2">The sequence shown here is derived from an EMBL/GenBank/DDBJ whole genome shotgun (WGS) entry which is preliminary data.</text>
</comment>
<dbReference type="GO" id="GO:0008168">
    <property type="term" value="F:methyltransferase activity"/>
    <property type="evidence" value="ECO:0007669"/>
    <property type="project" value="UniProtKB-KW"/>
</dbReference>
<dbReference type="AlphaFoldDB" id="A0AA37P415"/>
<protein>
    <submittedName>
        <fullName evidence="2">Methyltransferase tdiE</fullName>
    </submittedName>
</protein>
<keyword evidence="3" id="KW-1185">Reference proteome</keyword>
<keyword evidence="2" id="KW-0489">Methyltransferase</keyword>
<evidence type="ECO:0000256" key="1">
    <source>
        <dbReference type="SAM" id="MobiDB-lite"/>
    </source>
</evidence>
<keyword evidence="2" id="KW-0808">Transferase</keyword>
<dbReference type="Gene3D" id="3.40.50.150">
    <property type="entry name" value="Vaccinia Virus protein VP39"/>
    <property type="match status" value="1"/>
</dbReference>
<dbReference type="GO" id="GO:0032259">
    <property type="term" value="P:methylation"/>
    <property type="evidence" value="ECO:0007669"/>
    <property type="project" value="UniProtKB-KW"/>
</dbReference>
<dbReference type="InterPro" id="IPR029063">
    <property type="entry name" value="SAM-dependent_MTases_sf"/>
</dbReference>
<name>A0AA37P415_9PEZI</name>
<sequence length="285" mass="31579">MADNQTGTVPSNGTAPVNDPAPNNGPVIVADDDSVASSSTSLASSILQHRIENGRTYHKYKDGNLQHNIYLLTLDYKLGLAPPNDKDSGVKRVLDIGTGTGLWAIDFGEEHPEAECFIDLAGTAHADVVSGLAPGGYAEVFEGHIRPECDDGTLTPEHALSKWVDKIEECGKIFGRLWTDVPSLAPMMKEIGFVDVTIAKYKWPISPWAKDQHYRELGSWCQENFMEGLEGFTMAPFTRGLGWTREEVDVFLIDVRKDLKDRSIHAYSPMWTIYARRPLEEEAAE</sequence>
<dbReference type="SUPFAM" id="SSF53335">
    <property type="entry name" value="S-adenosyl-L-methionine-dependent methyltransferases"/>
    <property type="match status" value="1"/>
</dbReference>
<evidence type="ECO:0000313" key="2">
    <source>
        <dbReference type="EMBL" id="GKT40041.1"/>
    </source>
</evidence>
<dbReference type="RefSeq" id="XP_049122391.1">
    <property type="nucleotide sequence ID" value="XM_049266434.1"/>
</dbReference>
<proteinExistence type="predicted"/>
<accession>A0AA37P415</accession>
<dbReference type="GeneID" id="73321024"/>
<gene>
    <name evidence="2" type="ORF">ColSpa_00222</name>
</gene>
<feature type="compositionally biased region" description="Polar residues" evidence="1">
    <location>
        <begin position="1"/>
        <end position="15"/>
    </location>
</feature>
<dbReference type="Proteomes" id="UP001055115">
    <property type="component" value="Unassembled WGS sequence"/>
</dbReference>
<reference evidence="2 3" key="1">
    <citation type="submission" date="2022-03" db="EMBL/GenBank/DDBJ databases">
        <title>Genome data of Colletotrichum spp.</title>
        <authorList>
            <person name="Utami Y.D."/>
            <person name="Hiruma K."/>
        </authorList>
    </citation>
    <scope>NUCLEOTIDE SEQUENCE [LARGE SCALE GENOMIC DNA]</scope>
    <source>
        <strain evidence="2 3">MAFF 239500</strain>
    </source>
</reference>
<feature type="region of interest" description="Disordered" evidence="1">
    <location>
        <begin position="1"/>
        <end position="27"/>
    </location>
</feature>